<feature type="transmembrane region" description="Helical" evidence="1">
    <location>
        <begin position="20"/>
        <end position="40"/>
    </location>
</feature>
<dbReference type="EMBL" id="MN740472">
    <property type="protein sequence ID" value="QHU28590.1"/>
    <property type="molecule type" value="Genomic_DNA"/>
</dbReference>
<reference evidence="2" key="1">
    <citation type="journal article" date="2020" name="Nature">
        <title>Giant virus diversity and host interactions through global metagenomics.</title>
        <authorList>
            <person name="Schulz F."/>
            <person name="Roux S."/>
            <person name="Paez-Espino D."/>
            <person name="Jungbluth S."/>
            <person name="Walsh D.A."/>
            <person name="Denef V.J."/>
            <person name="McMahon K.D."/>
            <person name="Konstantinidis K.T."/>
            <person name="Eloe-Fadrosh E.A."/>
            <person name="Kyrpides N.C."/>
            <person name="Woyke T."/>
        </authorList>
    </citation>
    <scope>NUCLEOTIDE SEQUENCE</scope>
    <source>
        <strain evidence="2">GVMAG-M-3300027770-73</strain>
    </source>
</reference>
<name>A0A6C0LDZ3_9ZZZZ</name>
<sequence>MSKIDFSELTLEIKINIHFFKLTFNIIHICIFWYPFVSILDISCQISKKII</sequence>
<keyword evidence="1" id="KW-1133">Transmembrane helix</keyword>
<accession>A0A6C0LDZ3</accession>
<keyword evidence="1" id="KW-0472">Membrane</keyword>
<protein>
    <submittedName>
        <fullName evidence="2">Uncharacterized protein</fullName>
    </submittedName>
</protein>
<proteinExistence type="predicted"/>
<keyword evidence="1" id="KW-0812">Transmembrane</keyword>
<evidence type="ECO:0000313" key="2">
    <source>
        <dbReference type="EMBL" id="QHU28590.1"/>
    </source>
</evidence>
<evidence type="ECO:0000256" key="1">
    <source>
        <dbReference type="SAM" id="Phobius"/>
    </source>
</evidence>
<dbReference type="AlphaFoldDB" id="A0A6C0LDZ3"/>
<organism evidence="2">
    <name type="scientific">viral metagenome</name>
    <dbReference type="NCBI Taxonomy" id="1070528"/>
    <lineage>
        <taxon>unclassified sequences</taxon>
        <taxon>metagenomes</taxon>
        <taxon>organismal metagenomes</taxon>
    </lineage>
</organism>